<dbReference type="KEGG" id="mbr:MONBRDRAFT_3643"/>
<evidence type="ECO:0000259" key="1">
    <source>
        <dbReference type="Pfam" id="PF16455"/>
    </source>
</evidence>
<dbReference type="EMBL" id="CH991547">
    <property type="protein sequence ID" value="EDQ90509.1"/>
    <property type="molecule type" value="Genomic_DNA"/>
</dbReference>
<name>A9UW67_MONBE</name>
<feature type="non-terminal residue" evidence="2">
    <location>
        <position position="107"/>
    </location>
</feature>
<evidence type="ECO:0000313" key="2">
    <source>
        <dbReference type="EMBL" id="EDQ90509.1"/>
    </source>
</evidence>
<dbReference type="eggNOG" id="KOG0013">
    <property type="taxonomic scope" value="Eukaryota"/>
</dbReference>
<dbReference type="OMA" id="PINMIHE"/>
<dbReference type="AlphaFoldDB" id="A9UW67"/>
<evidence type="ECO:0000313" key="3">
    <source>
        <dbReference type="Proteomes" id="UP000001357"/>
    </source>
</evidence>
<dbReference type="InterPro" id="IPR039869">
    <property type="entry name" value="UBTD1/2"/>
</dbReference>
<protein>
    <recommendedName>
        <fullName evidence="1">DC-UbP/UBTD2 N-terminal domain-containing protein</fullName>
    </recommendedName>
</protein>
<dbReference type="RefSeq" id="XP_001744560.1">
    <property type="nucleotide sequence ID" value="XM_001744508.1"/>
</dbReference>
<proteinExistence type="predicted"/>
<feature type="non-terminal residue" evidence="2">
    <location>
        <position position="1"/>
    </location>
</feature>
<gene>
    <name evidence="2" type="ORF">MONBRDRAFT_3643</name>
</gene>
<dbReference type="Pfam" id="PF16455">
    <property type="entry name" value="UBD"/>
    <property type="match status" value="1"/>
</dbReference>
<dbReference type="Proteomes" id="UP000001357">
    <property type="component" value="Unassembled WGS sequence"/>
</dbReference>
<dbReference type="Gene3D" id="1.20.225.20">
    <property type="entry name" value="Ub domain-containing protein, DC-UbP/UBTD2, N-terminal domain"/>
    <property type="match status" value="1"/>
</dbReference>
<dbReference type="GeneID" id="5889823"/>
<organism evidence="2 3">
    <name type="scientific">Monosiga brevicollis</name>
    <name type="common">Choanoflagellate</name>
    <dbReference type="NCBI Taxonomy" id="81824"/>
    <lineage>
        <taxon>Eukaryota</taxon>
        <taxon>Choanoflagellata</taxon>
        <taxon>Craspedida</taxon>
        <taxon>Salpingoecidae</taxon>
        <taxon>Monosiga</taxon>
    </lineage>
</organism>
<reference evidence="2 3" key="1">
    <citation type="journal article" date="2008" name="Nature">
        <title>The genome of the choanoflagellate Monosiga brevicollis and the origin of metazoans.</title>
        <authorList>
            <consortium name="JGI Sequencing"/>
            <person name="King N."/>
            <person name="Westbrook M.J."/>
            <person name="Young S.L."/>
            <person name="Kuo A."/>
            <person name="Abedin M."/>
            <person name="Chapman J."/>
            <person name="Fairclough S."/>
            <person name="Hellsten U."/>
            <person name="Isogai Y."/>
            <person name="Letunic I."/>
            <person name="Marr M."/>
            <person name="Pincus D."/>
            <person name="Putnam N."/>
            <person name="Rokas A."/>
            <person name="Wright K.J."/>
            <person name="Zuzow R."/>
            <person name="Dirks W."/>
            <person name="Good M."/>
            <person name="Goodstein D."/>
            <person name="Lemons D."/>
            <person name="Li W."/>
            <person name="Lyons J.B."/>
            <person name="Morris A."/>
            <person name="Nichols S."/>
            <person name="Richter D.J."/>
            <person name="Salamov A."/>
            <person name="Bork P."/>
            <person name="Lim W.A."/>
            <person name="Manning G."/>
            <person name="Miller W.T."/>
            <person name="McGinnis W."/>
            <person name="Shapiro H."/>
            <person name="Tjian R."/>
            <person name="Grigoriev I.V."/>
            <person name="Rokhsar D."/>
        </authorList>
    </citation>
    <scope>NUCLEOTIDE SEQUENCE [LARGE SCALE GENOMIC DNA]</scope>
    <source>
        <strain evidence="3">MX1 / ATCC 50154</strain>
    </source>
</reference>
<sequence length="107" mass="11724">TGAQGPVPLLDSPFNWKAKDAVTKQQIIQQREEFWATSPAYGGRQEIWDALRGACEAEDIALARAILDSAGVRLVDGTLRVAYDELGHRYDIPAFCIALPVNVIGTR</sequence>
<keyword evidence="3" id="KW-1185">Reference proteome</keyword>
<dbReference type="InterPro" id="IPR038169">
    <property type="entry name" value="DC-UbP/UBTD2_N_sf"/>
</dbReference>
<feature type="domain" description="DC-UbP/UBTD2 N-terminal" evidence="1">
    <location>
        <begin position="13"/>
        <end position="104"/>
    </location>
</feature>
<dbReference type="PANTHER" id="PTHR13609">
    <property type="entry name" value="UBIQUITIN DOMAIN CONTAINING 1 PROTEIN-RELATED"/>
    <property type="match status" value="1"/>
</dbReference>
<accession>A9UW67</accession>
<dbReference type="InParanoid" id="A9UW67"/>
<dbReference type="InterPro" id="IPR032752">
    <property type="entry name" value="DC-UbP/UBTD2_N"/>
</dbReference>